<accession>A0ABW3YMG4</accession>
<protein>
    <submittedName>
        <fullName evidence="2">Uncharacterized protein</fullName>
    </submittedName>
</protein>
<name>A0ABW3YMG4_9ACTN</name>
<feature type="compositionally biased region" description="Basic residues" evidence="1">
    <location>
        <begin position="117"/>
        <end position="140"/>
    </location>
</feature>
<organism evidence="2 3">
    <name type="scientific">Micromonospora sonneratiae</name>
    <dbReference type="NCBI Taxonomy" id="1184706"/>
    <lineage>
        <taxon>Bacteria</taxon>
        <taxon>Bacillati</taxon>
        <taxon>Actinomycetota</taxon>
        <taxon>Actinomycetes</taxon>
        <taxon>Micromonosporales</taxon>
        <taxon>Micromonosporaceae</taxon>
        <taxon>Micromonospora</taxon>
    </lineage>
</organism>
<gene>
    <name evidence="2" type="ORF">ACFQ4H_32540</name>
</gene>
<dbReference type="RefSeq" id="WP_377578697.1">
    <property type="nucleotide sequence ID" value="NZ_JBHTMP010000096.1"/>
</dbReference>
<proteinExistence type="predicted"/>
<comment type="caution">
    <text evidence="2">The sequence shown here is derived from an EMBL/GenBank/DDBJ whole genome shotgun (WGS) entry which is preliminary data.</text>
</comment>
<dbReference type="Proteomes" id="UP001597260">
    <property type="component" value="Unassembled WGS sequence"/>
</dbReference>
<keyword evidence="3" id="KW-1185">Reference proteome</keyword>
<reference evidence="3" key="1">
    <citation type="journal article" date="2019" name="Int. J. Syst. Evol. Microbiol.">
        <title>The Global Catalogue of Microorganisms (GCM) 10K type strain sequencing project: providing services to taxonomists for standard genome sequencing and annotation.</title>
        <authorList>
            <consortium name="The Broad Institute Genomics Platform"/>
            <consortium name="The Broad Institute Genome Sequencing Center for Infectious Disease"/>
            <person name="Wu L."/>
            <person name="Ma J."/>
        </authorList>
    </citation>
    <scope>NUCLEOTIDE SEQUENCE [LARGE SCALE GENOMIC DNA]</scope>
    <source>
        <strain evidence="3">JCM 31037</strain>
    </source>
</reference>
<feature type="region of interest" description="Disordered" evidence="1">
    <location>
        <begin position="96"/>
        <end position="140"/>
    </location>
</feature>
<dbReference type="EMBL" id="JBHTMP010000096">
    <property type="protein sequence ID" value="MFD1325818.1"/>
    <property type="molecule type" value="Genomic_DNA"/>
</dbReference>
<feature type="region of interest" description="Disordered" evidence="1">
    <location>
        <begin position="1"/>
        <end position="29"/>
    </location>
</feature>
<evidence type="ECO:0000256" key="1">
    <source>
        <dbReference type="SAM" id="MobiDB-lite"/>
    </source>
</evidence>
<evidence type="ECO:0000313" key="3">
    <source>
        <dbReference type="Proteomes" id="UP001597260"/>
    </source>
</evidence>
<sequence>MAQGEADPGSADSEQPCLVNNQAAPSGPPAVARQLCRAYGAGPQPAGETAIRPGDPASGDPCVHWTEDCAQVGPVPCQRSGSHDQDSVAEVVARVSDTDAMTAPSTCRTDRAGWAGAHRHGAVRPRQRVNRRERPPRRWC</sequence>
<evidence type="ECO:0000313" key="2">
    <source>
        <dbReference type="EMBL" id="MFD1325818.1"/>
    </source>
</evidence>